<organism evidence="1 2">
    <name type="scientific">Opisthorchis viverrini</name>
    <name type="common">Southeast Asian liver fluke</name>
    <dbReference type="NCBI Taxonomy" id="6198"/>
    <lineage>
        <taxon>Eukaryota</taxon>
        <taxon>Metazoa</taxon>
        <taxon>Spiralia</taxon>
        <taxon>Lophotrochozoa</taxon>
        <taxon>Platyhelminthes</taxon>
        <taxon>Trematoda</taxon>
        <taxon>Digenea</taxon>
        <taxon>Opisthorchiida</taxon>
        <taxon>Opisthorchiata</taxon>
        <taxon>Opisthorchiidae</taxon>
        <taxon>Opisthorchis</taxon>
    </lineage>
</organism>
<dbReference type="RefSeq" id="XP_009172309.1">
    <property type="nucleotide sequence ID" value="XM_009174045.1"/>
</dbReference>
<dbReference type="AlphaFoldDB" id="A0A074Z9X6"/>
<dbReference type="GeneID" id="20322468"/>
<name>A0A074Z9X6_OPIVI</name>
<accession>A0A074Z9X6</accession>
<dbReference type="PANTHER" id="PTHR47027:SF20">
    <property type="entry name" value="REVERSE TRANSCRIPTASE-LIKE PROTEIN WITH RNA-DIRECTED DNA POLYMERASE DOMAIN"/>
    <property type="match status" value="1"/>
</dbReference>
<keyword evidence="2" id="KW-1185">Reference proteome</keyword>
<evidence type="ECO:0008006" key="3">
    <source>
        <dbReference type="Google" id="ProtNLM"/>
    </source>
</evidence>
<dbReference type="OrthoDB" id="410104at2759"/>
<dbReference type="CTD" id="20322468"/>
<protein>
    <recommendedName>
        <fullName evidence="3">Reverse transcriptase domain-containing protein</fullName>
    </recommendedName>
</protein>
<gene>
    <name evidence="1" type="ORF">T265_08289</name>
</gene>
<dbReference type="Proteomes" id="UP000054324">
    <property type="component" value="Unassembled WGS sequence"/>
</dbReference>
<reference evidence="1 2" key="1">
    <citation type="submission" date="2013-11" db="EMBL/GenBank/DDBJ databases">
        <title>Opisthorchis viverrini - life in the bile duct.</title>
        <authorList>
            <person name="Young N.D."/>
            <person name="Nagarajan N."/>
            <person name="Lin S.J."/>
            <person name="Korhonen P.K."/>
            <person name="Jex A.R."/>
            <person name="Hall R.S."/>
            <person name="Safavi-Hemami H."/>
            <person name="Kaewkong W."/>
            <person name="Bertrand D."/>
            <person name="Gao S."/>
            <person name="Seet Q."/>
            <person name="Wongkham S."/>
            <person name="Teh B.T."/>
            <person name="Wongkham C."/>
            <person name="Intapan P.M."/>
            <person name="Maleewong W."/>
            <person name="Yang X."/>
            <person name="Hu M."/>
            <person name="Wang Z."/>
            <person name="Hofmann A."/>
            <person name="Sternberg P.W."/>
            <person name="Tan P."/>
            <person name="Wang J."/>
            <person name="Gasser R.B."/>
        </authorList>
    </citation>
    <scope>NUCLEOTIDE SEQUENCE [LARGE SCALE GENOMIC DNA]</scope>
</reference>
<dbReference type="KEGG" id="ovi:T265_08289"/>
<evidence type="ECO:0000313" key="2">
    <source>
        <dbReference type="Proteomes" id="UP000054324"/>
    </source>
</evidence>
<dbReference type="EMBL" id="KL596829">
    <property type="protein sequence ID" value="KER23923.1"/>
    <property type="molecule type" value="Genomic_DNA"/>
</dbReference>
<dbReference type="PANTHER" id="PTHR47027">
    <property type="entry name" value="REVERSE TRANSCRIPTASE DOMAIN-CONTAINING PROTEIN"/>
    <property type="match status" value="1"/>
</dbReference>
<sequence length="249" mass="26899">MTQTRLAINSNNKCAPQDGHLVSANRNSDCGSCGDQQAREAFTLPSLSELYWVGRCTPTPAAGKLSPEFTTSSGGRQGCPLSHFLFNLAIDTIMEASQPASNTKGVEVLPGPPLTDIEGGQPLTWQRSMKEITKRLGSVGATRLPGWGPRDLHCAWLETLQDMAANRYSELSPKFVTPSGIRQGCPLSPFLFNFVTDTIMEDSPSASNACGIKVLLGRVFTEIEYEKDKALLGSDPVVIQTVLINLITI</sequence>
<proteinExistence type="predicted"/>
<evidence type="ECO:0000313" key="1">
    <source>
        <dbReference type="EMBL" id="KER23923.1"/>
    </source>
</evidence>